<reference evidence="2" key="1">
    <citation type="submission" date="2022-11" db="EMBL/GenBank/DDBJ databases">
        <title>Centuries of genome instability and evolution in soft-shell clam transmissible cancer (bioRxiv).</title>
        <authorList>
            <person name="Hart S.F.M."/>
            <person name="Yonemitsu M.A."/>
            <person name="Giersch R.M."/>
            <person name="Beal B.F."/>
            <person name="Arriagada G."/>
            <person name="Davis B.W."/>
            <person name="Ostrander E.A."/>
            <person name="Goff S.P."/>
            <person name="Metzger M.J."/>
        </authorList>
    </citation>
    <scope>NUCLEOTIDE SEQUENCE</scope>
    <source>
        <strain evidence="2">MELC-2E11</strain>
        <tissue evidence="2">Siphon/mantle</tissue>
    </source>
</reference>
<dbReference type="InterPro" id="IPR037151">
    <property type="entry name" value="AlkB-like_sf"/>
</dbReference>
<evidence type="ECO:0000313" key="3">
    <source>
        <dbReference type="Proteomes" id="UP001164746"/>
    </source>
</evidence>
<sequence>MATELSNACCNSEIDRFKGVYKKYKRRDVPLNVQNVIDLHGTSYSDDVISYTLHEPSEKFPGLKPVKDWKAYQLKNCEGFIVINNPFEPKYQRYWVERCLLDFPMKPNRTNLDAHMERPSQVWHSCVETDSHLCTYIAKTLGYSNYSSEAGIVNYYRMESTLMGHTDETEPIPVFLNSGDICLMTGNARLSYHAVPRILPGNREHLHACFHGDGGIDVTDDQNVAIHDIDTEHDLDETENDPYSDSVHEKPPVINVIDSMKINQEENTILTPTQSGNRCSVTELGDLMKTVIDGTDWTPFQDYLNVSRVNLNVRQVLKPGLELGSCPDVIKPCDRSVEKT</sequence>
<evidence type="ECO:0000313" key="2">
    <source>
        <dbReference type="EMBL" id="WAR19630.1"/>
    </source>
</evidence>
<dbReference type="Gene3D" id="2.60.120.590">
    <property type="entry name" value="Alpha-ketoglutarate-dependent dioxygenase AlkB-like"/>
    <property type="match status" value="2"/>
</dbReference>
<dbReference type="PANTHER" id="PTHR16557:SF2">
    <property type="entry name" value="NUCLEIC ACID DIOXYGENASE ALKBH1"/>
    <property type="match status" value="1"/>
</dbReference>
<dbReference type="Proteomes" id="UP001164746">
    <property type="component" value="Chromosome 11"/>
</dbReference>
<protein>
    <submittedName>
        <fullName evidence="2">ALKB1-like protein</fullName>
    </submittedName>
</protein>
<name>A0ABY7FBX4_MYAAR</name>
<proteinExistence type="predicted"/>
<organism evidence="2 3">
    <name type="scientific">Mya arenaria</name>
    <name type="common">Soft-shell clam</name>
    <dbReference type="NCBI Taxonomy" id="6604"/>
    <lineage>
        <taxon>Eukaryota</taxon>
        <taxon>Metazoa</taxon>
        <taxon>Spiralia</taxon>
        <taxon>Lophotrochozoa</taxon>
        <taxon>Mollusca</taxon>
        <taxon>Bivalvia</taxon>
        <taxon>Autobranchia</taxon>
        <taxon>Heteroconchia</taxon>
        <taxon>Euheterodonta</taxon>
        <taxon>Imparidentia</taxon>
        <taxon>Neoheterodontei</taxon>
        <taxon>Myida</taxon>
        <taxon>Myoidea</taxon>
        <taxon>Myidae</taxon>
        <taxon>Mya</taxon>
    </lineage>
</organism>
<evidence type="ECO:0000256" key="1">
    <source>
        <dbReference type="ARBA" id="ARBA00001954"/>
    </source>
</evidence>
<dbReference type="SUPFAM" id="SSF51197">
    <property type="entry name" value="Clavaminate synthase-like"/>
    <property type="match status" value="1"/>
</dbReference>
<gene>
    <name evidence="2" type="ORF">MAR_001468</name>
</gene>
<comment type="cofactor">
    <cofactor evidence="1">
        <name>Fe(2+)</name>
        <dbReference type="ChEBI" id="CHEBI:29033"/>
    </cofactor>
</comment>
<accession>A0ABY7FBX4</accession>
<dbReference type="InterPro" id="IPR004574">
    <property type="entry name" value="Alkb"/>
</dbReference>
<dbReference type="PANTHER" id="PTHR16557">
    <property type="entry name" value="ALKYLATED DNA REPAIR PROTEIN ALKB-RELATED"/>
    <property type="match status" value="1"/>
</dbReference>
<dbReference type="EMBL" id="CP111022">
    <property type="protein sequence ID" value="WAR19630.1"/>
    <property type="molecule type" value="Genomic_DNA"/>
</dbReference>
<keyword evidence="3" id="KW-1185">Reference proteome</keyword>